<evidence type="ECO:0000313" key="5">
    <source>
        <dbReference type="Proteomes" id="UP000273405"/>
    </source>
</evidence>
<dbReference type="PANTHER" id="PTHR43877">
    <property type="entry name" value="AMINOALKYLPHOSPHONATE N-ACETYLTRANSFERASE-RELATED-RELATED"/>
    <property type="match status" value="1"/>
</dbReference>
<evidence type="ECO:0000256" key="1">
    <source>
        <dbReference type="ARBA" id="ARBA00022679"/>
    </source>
</evidence>
<dbReference type="EMBL" id="RAWG01000014">
    <property type="protein sequence ID" value="RKH47112.1"/>
    <property type="molecule type" value="Genomic_DNA"/>
</dbReference>
<reference evidence="5" key="1">
    <citation type="submission" date="2018-09" db="EMBL/GenBank/DDBJ databases">
        <authorList>
            <person name="Livingstone P.G."/>
            <person name="Whitworth D.E."/>
        </authorList>
    </citation>
    <scope>NUCLEOTIDE SEQUENCE [LARGE SCALE GENOMIC DNA]</scope>
    <source>
        <strain evidence="5">CA040B</strain>
    </source>
</reference>
<dbReference type="Pfam" id="PF00583">
    <property type="entry name" value="Acetyltransf_1"/>
    <property type="match status" value="1"/>
</dbReference>
<name>A0A3A8P3V7_9BACT</name>
<dbReference type="AlphaFoldDB" id="A0A3A8P3V7"/>
<sequence length="178" mass="19398">MTMKQVEPGVEVAPTPVMDVATLSNELVNGVKFGVATDEDLTTVSALRSNSEPWKGRGESQEDSLKALTQLKPYLHVARLQNQIVGYVTVERDGPVPGAAYLRNIVVKPELRRHGLGALLLNKALDAARDMYRKTIALRVDPANAPAVGFYRKAGFTTVATVVSKKSGKLRLLMSREL</sequence>
<dbReference type="CDD" id="cd04301">
    <property type="entry name" value="NAT_SF"/>
    <property type="match status" value="1"/>
</dbReference>
<dbReference type="InterPro" id="IPR000182">
    <property type="entry name" value="GNAT_dom"/>
</dbReference>
<evidence type="ECO:0000259" key="3">
    <source>
        <dbReference type="PROSITE" id="PS51186"/>
    </source>
</evidence>
<dbReference type="InterPro" id="IPR050832">
    <property type="entry name" value="Bact_Acetyltransf"/>
</dbReference>
<comment type="caution">
    <text evidence="4">The sequence shown here is derived from an EMBL/GenBank/DDBJ whole genome shotgun (WGS) entry which is preliminary data.</text>
</comment>
<accession>A0A3A8P3V7</accession>
<dbReference type="RefSeq" id="WP_120623849.1">
    <property type="nucleotide sequence ID" value="NZ_RAWG01000014.1"/>
</dbReference>
<proteinExistence type="predicted"/>
<organism evidence="4 5">
    <name type="scientific">Corallococcus sicarius</name>
    <dbReference type="NCBI Taxonomy" id="2316726"/>
    <lineage>
        <taxon>Bacteria</taxon>
        <taxon>Pseudomonadati</taxon>
        <taxon>Myxococcota</taxon>
        <taxon>Myxococcia</taxon>
        <taxon>Myxococcales</taxon>
        <taxon>Cystobacterineae</taxon>
        <taxon>Myxococcaceae</taxon>
        <taxon>Corallococcus</taxon>
    </lineage>
</organism>
<keyword evidence="5" id="KW-1185">Reference proteome</keyword>
<dbReference type="Gene3D" id="3.40.630.30">
    <property type="match status" value="1"/>
</dbReference>
<evidence type="ECO:0000313" key="4">
    <source>
        <dbReference type="EMBL" id="RKH47112.1"/>
    </source>
</evidence>
<keyword evidence="2" id="KW-0012">Acyltransferase</keyword>
<dbReference type="GO" id="GO:0016747">
    <property type="term" value="F:acyltransferase activity, transferring groups other than amino-acyl groups"/>
    <property type="evidence" value="ECO:0007669"/>
    <property type="project" value="InterPro"/>
</dbReference>
<dbReference type="Proteomes" id="UP000273405">
    <property type="component" value="Unassembled WGS sequence"/>
</dbReference>
<protein>
    <submittedName>
        <fullName evidence="4">GNAT family N-acetyltransferase</fullName>
    </submittedName>
</protein>
<dbReference type="PROSITE" id="PS51186">
    <property type="entry name" value="GNAT"/>
    <property type="match status" value="1"/>
</dbReference>
<dbReference type="SUPFAM" id="SSF55729">
    <property type="entry name" value="Acyl-CoA N-acyltransferases (Nat)"/>
    <property type="match status" value="1"/>
</dbReference>
<gene>
    <name evidence="4" type="ORF">D7X12_03535</name>
</gene>
<dbReference type="InterPro" id="IPR016181">
    <property type="entry name" value="Acyl_CoA_acyltransferase"/>
</dbReference>
<dbReference type="OrthoDB" id="529907at2"/>
<keyword evidence="1 4" id="KW-0808">Transferase</keyword>
<evidence type="ECO:0000256" key="2">
    <source>
        <dbReference type="ARBA" id="ARBA00023315"/>
    </source>
</evidence>
<feature type="domain" description="N-acetyltransferase" evidence="3">
    <location>
        <begin position="31"/>
        <end position="178"/>
    </location>
</feature>